<protein>
    <submittedName>
        <fullName evidence="2">Uncharacterized protein</fullName>
    </submittedName>
</protein>
<name>A0AAV3Z6N1_9GAST</name>
<evidence type="ECO:0000313" key="3">
    <source>
        <dbReference type="Proteomes" id="UP000735302"/>
    </source>
</evidence>
<evidence type="ECO:0000256" key="1">
    <source>
        <dbReference type="SAM" id="MobiDB-lite"/>
    </source>
</evidence>
<dbReference type="AlphaFoldDB" id="A0AAV3Z6N1"/>
<reference evidence="2 3" key="1">
    <citation type="journal article" date="2021" name="Elife">
        <title>Chloroplast acquisition without the gene transfer in kleptoplastic sea slugs, Plakobranchus ocellatus.</title>
        <authorList>
            <person name="Maeda T."/>
            <person name="Takahashi S."/>
            <person name="Yoshida T."/>
            <person name="Shimamura S."/>
            <person name="Takaki Y."/>
            <person name="Nagai Y."/>
            <person name="Toyoda A."/>
            <person name="Suzuki Y."/>
            <person name="Arimoto A."/>
            <person name="Ishii H."/>
            <person name="Satoh N."/>
            <person name="Nishiyama T."/>
            <person name="Hasebe M."/>
            <person name="Maruyama T."/>
            <person name="Minagawa J."/>
            <person name="Obokata J."/>
            <person name="Shigenobu S."/>
        </authorList>
    </citation>
    <scope>NUCLEOTIDE SEQUENCE [LARGE SCALE GENOMIC DNA]</scope>
</reference>
<gene>
    <name evidence="2" type="ORF">PoB_001615400</name>
</gene>
<keyword evidence="3" id="KW-1185">Reference proteome</keyword>
<organism evidence="2 3">
    <name type="scientific">Plakobranchus ocellatus</name>
    <dbReference type="NCBI Taxonomy" id="259542"/>
    <lineage>
        <taxon>Eukaryota</taxon>
        <taxon>Metazoa</taxon>
        <taxon>Spiralia</taxon>
        <taxon>Lophotrochozoa</taxon>
        <taxon>Mollusca</taxon>
        <taxon>Gastropoda</taxon>
        <taxon>Heterobranchia</taxon>
        <taxon>Euthyneura</taxon>
        <taxon>Panpulmonata</taxon>
        <taxon>Sacoglossa</taxon>
        <taxon>Placobranchoidea</taxon>
        <taxon>Plakobranchidae</taxon>
        <taxon>Plakobranchus</taxon>
    </lineage>
</organism>
<feature type="region of interest" description="Disordered" evidence="1">
    <location>
        <begin position="37"/>
        <end position="83"/>
    </location>
</feature>
<feature type="compositionally biased region" description="Polar residues" evidence="1">
    <location>
        <begin position="55"/>
        <end position="83"/>
    </location>
</feature>
<evidence type="ECO:0000313" key="2">
    <source>
        <dbReference type="EMBL" id="GFN89648.1"/>
    </source>
</evidence>
<sequence>MFQQAAVAIQVALSGSGYKEQLHYMPSHKFRTHADAARDNTNPNANKDKGETIDIFTNQGTHNNNKANNTRIKSTSGTIHHNL</sequence>
<dbReference type="EMBL" id="BLXT01001947">
    <property type="protein sequence ID" value="GFN89648.1"/>
    <property type="molecule type" value="Genomic_DNA"/>
</dbReference>
<dbReference type="Proteomes" id="UP000735302">
    <property type="component" value="Unassembled WGS sequence"/>
</dbReference>
<comment type="caution">
    <text evidence="2">The sequence shown here is derived from an EMBL/GenBank/DDBJ whole genome shotgun (WGS) entry which is preliminary data.</text>
</comment>
<accession>A0AAV3Z6N1</accession>
<proteinExistence type="predicted"/>